<dbReference type="Pfam" id="PF03583">
    <property type="entry name" value="LIP"/>
    <property type="match status" value="1"/>
</dbReference>
<organism evidence="6 7">
    <name type="scientific">Candida verbasci</name>
    <dbReference type="NCBI Taxonomy" id="1227364"/>
    <lineage>
        <taxon>Eukaryota</taxon>
        <taxon>Fungi</taxon>
        <taxon>Dikarya</taxon>
        <taxon>Ascomycota</taxon>
        <taxon>Saccharomycotina</taxon>
        <taxon>Pichiomycetes</taxon>
        <taxon>Debaryomycetaceae</taxon>
        <taxon>Candida/Lodderomyces clade</taxon>
        <taxon>Candida</taxon>
    </lineage>
</organism>
<evidence type="ECO:0000256" key="4">
    <source>
        <dbReference type="ARBA" id="ARBA00023369"/>
    </source>
</evidence>
<keyword evidence="2" id="KW-1015">Disulfide bond</keyword>
<gene>
    <name evidence="6" type="ORF">CANVERA_P4236</name>
</gene>
<evidence type="ECO:0000256" key="3">
    <source>
        <dbReference type="ARBA" id="ARBA00023180"/>
    </source>
</evidence>
<dbReference type="PANTHER" id="PTHR34853:SF1">
    <property type="entry name" value="LIPASE 5"/>
    <property type="match status" value="1"/>
</dbReference>
<keyword evidence="7" id="KW-1185">Reference proteome</keyword>
<dbReference type="GO" id="GO:0016042">
    <property type="term" value="P:lipid catabolic process"/>
    <property type="evidence" value="ECO:0007669"/>
    <property type="project" value="InterPro"/>
</dbReference>
<dbReference type="AlphaFoldDB" id="A0A9W4XMU9"/>
<comment type="caution">
    <text evidence="6">The sequence shown here is derived from an EMBL/GenBank/DDBJ whole genome shotgun (WGS) entry which is preliminary data.</text>
</comment>
<dbReference type="Gene3D" id="3.40.50.1820">
    <property type="entry name" value="alpha/beta hydrolase"/>
    <property type="match status" value="1"/>
</dbReference>
<dbReference type="EMBL" id="CANTUO010000005">
    <property type="protein sequence ID" value="CAI5759725.1"/>
    <property type="molecule type" value="Genomic_DNA"/>
</dbReference>
<feature type="signal peptide" evidence="5">
    <location>
        <begin position="1"/>
        <end position="16"/>
    </location>
</feature>
<evidence type="ECO:0000313" key="7">
    <source>
        <dbReference type="Proteomes" id="UP001152885"/>
    </source>
</evidence>
<reference evidence="6" key="1">
    <citation type="submission" date="2022-12" db="EMBL/GenBank/DDBJ databases">
        <authorList>
            <person name="Brejova B."/>
        </authorList>
    </citation>
    <scope>NUCLEOTIDE SEQUENCE</scope>
</reference>
<dbReference type="PANTHER" id="PTHR34853">
    <property type="match status" value="1"/>
</dbReference>
<keyword evidence="1 5" id="KW-0732">Signal</keyword>
<proteinExistence type="predicted"/>
<evidence type="ECO:0000256" key="5">
    <source>
        <dbReference type="SAM" id="SignalP"/>
    </source>
</evidence>
<dbReference type="Proteomes" id="UP001152885">
    <property type="component" value="Unassembled WGS sequence"/>
</dbReference>
<evidence type="ECO:0000256" key="2">
    <source>
        <dbReference type="ARBA" id="ARBA00023157"/>
    </source>
</evidence>
<dbReference type="Gene3D" id="1.10.260.130">
    <property type="match status" value="1"/>
</dbReference>
<dbReference type="OrthoDB" id="2373480at2759"/>
<dbReference type="GO" id="GO:0004806">
    <property type="term" value="F:triacylglycerol lipase activity"/>
    <property type="evidence" value="ECO:0007669"/>
    <property type="project" value="UniProtKB-EC"/>
</dbReference>
<evidence type="ECO:0000313" key="6">
    <source>
        <dbReference type="EMBL" id="CAI5759725.1"/>
    </source>
</evidence>
<dbReference type="SUPFAM" id="SSF53474">
    <property type="entry name" value="alpha/beta-Hydrolases"/>
    <property type="match status" value="1"/>
</dbReference>
<accession>A0A9W4XMU9</accession>
<sequence length="467" mass="51057">MMVNFTWFYLLLLASAASLFPTPPDNDDFYNPPSGYENQPNGAILKSRPVPHTITNLISSIKIEGAWQLLVKSEDSFNNPNAIVTTILKPFNADPEKVVSYQVYEDSASIQCSPSYALQSGSPINTLATSSEIYFIAALLNQGYYVNIPDYEGPKSAFCAAYQSGYAALNSIRAALASGETTGISNMARSVLWGYSGGTIPSSMASVLISSYSPDIVSNVIGVAVGGFVSNISATAEICDGKFCAGIISNALGGLSNEYPAFKSFYDSQINPLLLFNWNLKDKHCLLDSLIYYFNQHFISGVFRYIRDSWATINQEPIKTILESNSLVYQKQLVPKVPIFIYHGTIDQVVPFVNSFKTFNQWCEAGVESAEFAEDLTNGHITETIVGAPAALTWIIDRFNGVPPVKGCQHTQRLNNFLYPNIAPSILTYFKSAFDAITGMKLGGDVTKDQISIGALQGLINLNFNHN</sequence>
<evidence type="ECO:0008006" key="8">
    <source>
        <dbReference type="Google" id="ProtNLM"/>
    </source>
</evidence>
<protein>
    <recommendedName>
        <fullName evidence="8">Triacylglycerol lipase</fullName>
    </recommendedName>
</protein>
<evidence type="ECO:0000256" key="1">
    <source>
        <dbReference type="ARBA" id="ARBA00022729"/>
    </source>
</evidence>
<keyword evidence="3" id="KW-0325">Glycoprotein</keyword>
<name>A0A9W4XMU9_9ASCO</name>
<feature type="chain" id="PRO_5040811980" description="Triacylglycerol lipase" evidence="5">
    <location>
        <begin position="17"/>
        <end position="467"/>
    </location>
</feature>
<comment type="catalytic activity">
    <reaction evidence="4">
        <text>a triacylglycerol + H2O = a diacylglycerol + a fatty acid + H(+)</text>
        <dbReference type="Rhea" id="RHEA:12044"/>
        <dbReference type="ChEBI" id="CHEBI:15377"/>
        <dbReference type="ChEBI" id="CHEBI:15378"/>
        <dbReference type="ChEBI" id="CHEBI:17855"/>
        <dbReference type="ChEBI" id="CHEBI:18035"/>
        <dbReference type="ChEBI" id="CHEBI:28868"/>
        <dbReference type="EC" id="3.1.1.3"/>
    </reaction>
    <physiologicalReaction direction="left-to-right" evidence="4">
        <dbReference type="Rhea" id="RHEA:12045"/>
    </physiologicalReaction>
</comment>
<dbReference type="PIRSF" id="PIRSF029171">
    <property type="entry name" value="Esterase_LipA"/>
    <property type="match status" value="1"/>
</dbReference>
<dbReference type="InterPro" id="IPR029058">
    <property type="entry name" value="AB_hydrolase_fold"/>
</dbReference>
<dbReference type="InterPro" id="IPR005152">
    <property type="entry name" value="Lipase_secreted"/>
</dbReference>